<gene>
    <name evidence="1" type="ORF">KIK155_LOCUS76</name>
</gene>
<accession>A0A817T9Y2</accession>
<dbReference type="Proteomes" id="UP000663865">
    <property type="component" value="Unassembled WGS sequence"/>
</dbReference>
<name>A0A817T9Y2_9BILA</name>
<protein>
    <submittedName>
        <fullName evidence="1">Uncharacterized protein</fullName>
    </submittedName>
</protein>
<reference evidence="1" key="1">
    <citation type="submission" date="2021-02" db="EMBL/GenBank/DDBJ databases">
        <authorList>
            <person name="Nowell W R."/>
        </authorList>
    </citation>
    <scope>NUCLEOTIDE SEQUENCE</scope>
</reference>
<dbReference type="AlphaFoldDB" id="A0A817T9Y2"/>
<comment type="caution">
    <text evidence="1">The sequence shown here is derived from an EMBL/GenBank/DDBJ whole genome shotgun (WGS) entry which is preliminary data.</text>
</comment>
<evidence type="ECO:0000313" key="2">
    <source>
        <dbReference type="Proteomes" id="UP000663865"/>
    </source>
</evidence>
<dbReference type="EMBL" id="CAJNYV010000004">
    <property type="protein sequence ID" value="CAF3316528.1"/>
    <property type="molecule type" value="Genomic_DNA"/>
</dbReference>
<organism evidence="1 2">
    <name type="scientific">Rotaria socialis</name>
    <dbReference type="NCBI Taxonomy" id="392032"/>
    <lineage>
        <taxon>Eukaryota</taxon>
        <taxon>Metazoa</taxon>
        <taxon>Spiralia</taxon>
        <taxon>Gnathifera</taxon>
        <taxon>Rotifera</taxon>
        <taxon>Eurotatoria</taxon>
        <taxon>Bdelloidea</taxon>
        <taxon>Philodinida</taxon>
        <taxon>Philodinidae</taxon>
        <taxon>Rotaria</taxon>
    </lineage>
</organism>
<proteinExistence type="predicted"/>
<sequence>MYCFNDVYTTSGLNIDCLNGDEVHSFTNSNRTSTVHKRCESKVTGGDLLESVNPRYISGIGDEPKQVLQPITGYVHEPLLSLEETCEPLVNVVPRLPAHIWVAKQNSKALEDDLTQDESAAIRLYTMEWDHIPEQPLASVYMHLNRTLK</sequence>
<evidence type="ECO:0000313" key="1">
    <source>
        <dbReference type="EMBL" id="CAF3316528.1"/>
    </source>
</evidence>
<dbReference type="PROSITE" id="PS51996">
    <property type="entry name" value="TR_MART"/>
    <property type="match status" value="1"/>
</dbReference>